<evidence type="ECO:0000313" key="8">
    <source>
        <dbReference type="Proteomes" id="UP000293638"/>
    </source>
</evidence>
<dbReference type="PROSITE" id="PS50850">
    <property type="entry name" value="MFS"/>
    <property type="match status" value="1"/>
</dbReference>
<feature type="transmembrane region" description="Helical" evidence="5">
    <location>
        <begin position="85"/>
        <end position="104"/>
    </location>
</feature>
<dbReference type="InterPro" id="IPR020846">
    <property type="entry name" value="MFS_dom"/>
</dbReference>
<feature type="transmembrane region" description="Helical" evidence="5">
    <location>
        <begin position="283"/>
        <end position="300"/>
    </location>
</feature>
<dbReference type="PANTHER" id="PTHR23542">
    <property type="match status" value="1"/>
</dbReference>
<dbReference type="SUPFAM" id="SSF103473">
    <property type="entry name" value="MFS general substrate transporter"/>
    <property type="match status" value="1"/>
</dbReference>
<keyword evidence="2 5" id="KW-0812">Transmembrane</keyword>
<dbReference type="InterPro" id="IPR011701">
    <property type="entry name" value="MFS"/>
</dbReference>
<evidence type="ECO:0000256" key="1">
    <source>
        <dbReference type="ARBA" id="ARBA00004651"/>
    </source>
</evidence>
<reference evidence="7 8" key="1">
    <citation type="submission" date="2019-02" db="EMBL/GenBank/DDBJ databases">
        <title>Genomic Encyclopedia of Type Strains, Phase IV (KMG-IV): sequencing the most valuable type-strain genomes for metagenomic binning, comparative biology and taxonomic classification.</title>
        <authorList>
            <person name="Goeker M."/>
        </authorList>
    </citation>
    <scope>NUCLEOTIDE SEQUENCE [LARGE SCALE GENOMIC DNA]</scope>
    <source>
        <strain evidence="7 8">DSM 45622</strain>
    </source>
</reference>
<feature type="transmembrane region" description="Helical" evidence="5">
    <location>
        <begin position="175"/>
        <end position="193"/>
    </location>
</feature>
<feature type="transmembrane region" description="Helical" evidence="5">
    <location>
        <begin position="252"/>
        <end position="271"/>
    </location>
</feature>
<dbReference type="Proteomes" id="UP000293638">
    <property type="component" value="Unassembled WGS sequence"/>
</dbReference>
<dbReference type="GO" id="GO:0005886">
    <property type="term" value="C:plasma membrane"/>
    <property type="evidence" value="ECO:0007669"/>
    <property type="project" value="UniProtKB-SubCell"/>
</dbReference>
<dbReference type="Pfam" id="PF07690">
    <property type="entry name" value="MFS_1"/>
    <property type="match status" value="1"/>
</dbReference>
<feature type="transmembrane region" description="Helical" evidence="5">
    <location>
        <begin position="53"/>
        <end position="73"/>
    </location>
</feature>
<comment type="caution">
    <text evidence="7">The sequence shown here is derived from an EMBL/GenBank/DDBJ whole genome shotgun (WGS) entry which is preliminary data.</text>
</comment>
<dbReference type="EMBL" id="SGXD01000004">
    <property type="protein sequence ID" value="RZS82979.1"/>
    <property type="molecule type" value="Genomic_DNA"/>
</dbReference>
<evidence type="ECO:0000256" key="5">
    <source>
        <dbReference type="SAM" id="Phobius"/>
    </source>
</evidence>
<keyword evidence="3 5" id="KW-1133">Transmembrane helix</keyword>
<evidence type="ECO:0000313" key="7">
    <source>
        <dbReference type="EMBL" id="RZS82979.1"/>
    </source>
</evidence>
<sequence length="415" mass="41099">MVLGTRYRQLLRTPGALGFSGAGILARAPMSMEGLAVVFLVHAATGSYAAAGLATGALSLGSAVGAPVLARLSDRRGQAWVLRRAPFWRTGCYALLLLAVHLGAPDPVLPVVAGLAGLGTAQPGALVRARWAHLLADQPSLLHTAFSLESALDELLFIVGPPLVTLVATQGSPTAGLLVPAAGLLTGALLLAAQGGTAPPPAPRERGVHHPRVLTGPLALLAGTYVLLGGVFGSVEVTTVAFAREQGSPGAAGGILAAYAVSSMLAGLAWGALPHTEDASRRFALVGLVFGVLTLGYPLASSTGGLAVLLCLSGFAISPLLVTGLALVDRVAAPGTRTEAMTWTTTGLIVGVSLSGALAGAVIDAAGAHRALLVCSACGLLAGLAAVLGARPLGEAARHPAARAGAAPGAPSVAG</sequence>
<evidence type="ECO:0000259" key="6">
    <source>
        <dbReference type="PROSITE" id="PS50850"/>
    </source>
</evidence>
<name>A0A4Q7NGN3_9ACTN</name>
<feature type="transmembrane region" description="Helical" evidence="5">
    <location>
        <begin position="213"/>
        <end position="232"/>
    </location>
</feature>
<dbReference type="InterPro" id="IPR036259">
    <property type="entry name" value="MFS_trans_sf"/>
</dbReference>
<feature type="transmembrane region" description="Helical" evidence="5">
    <location>
        <begin position="306"/>
        <end position="328"/>
    </location>
</feature>
<dbReference type="AlphaFoldDB" id="A0A4Q7NGN3"/>
<protein>
    <submittedName>
        <fullName evidence="7">Putative MFS family arabinose efflux permease</fullName>
    </submittedName>
</protein>
<evidence type="ECO:0000256" key="2">
    <source>
        <dbReference type="ARBA" id="ARBA00022692"/>
    </source>
</evidence>
<comment type="subcellular location">
    <subcellularLocation>
        <location evidence="1">Cell membrane</location>
        <topology evidence="1">Multi-pass membrane protein</topology>
    </subcellularLocation>
</comment>
<keyword evidence="4 5" id="KW-0472">Membrane</keyword>
<dbReference type="RefSeq" id="WP_130494083.1">
    <property type="nucleotide sequence ID" value="NZ_SGXD01000004.1"/>
</dbReference>
<feature type="transmembrane region" description="Helical" evidence="5">
    <location>
        <begin position="369"/>
        <end position="390"/>
    </location>
</feature>
<dbReference type="GO" id="GO:0022857">
    <property type="term" value="F:transmembrane transporter activity"/>
    <property type="evidence" value="ECO:0007669"/>
    <property type="project" value="InterPro"/>
</dbReference>
<feature type="domain" description="Major facilitator superfamily (MFS) profile" evidence="6">
    <location>
        <begin position="217"/>
        <end position="415"/>
    </location>
</feature>
<gene>
    <name evidence="7" type="ORF">EV189_3377</name>
</gene>
<dbReference type="PANTHER" id="PTHR23542:SF1">
    <property type="entry name" value="MAJOR FACILITATOR SUPERFAMILY (MFS) PROFILE DOMAIN-CONTAINING PROTEIN"/>
    <property type="match status" value="1"/>
</dbReference>
<organism evidence="7 8">
    <name type="scientific">Motilibacter rhizosphaerae</name>
    <dbReference type="NCBI Taxonomy" id="598652"/>
    <lineage>
        <taxon>Bacteria</taxon>
        <taxon>Bacillati</taxon>
        <taxon>Actinomycetota</taxon>
        <taxon>Actinomycetes</taxon>
        <taxon>Motilibacterales</taxon>
        <taxon>Motilibacteraceae</taxon>
        <taxon>Motilibacter</taxon>
    </lineage>
</organism>
<feature type="transmembrane region" description="Helical" evidence="5">
    <location>
        <begin position="340"/>
        <end position="363"/>
    </location>
</feature>
<keyword evidence="8" id="KW-1185">Reference proteome</keyword>
<evidence type="ECO:0000256" key="3">
    <source>
        <dbReference type="ARBA" id="ARBA00022989"/>
    </source>
</evidence>
<evidence type="ECO:0000256" key="4">
    <source>
        <dbReference type="ARBA" id="ARBA00023136"/>
    </source>
</evidence>
<proteinExistence type="predicted"/>
<dbReference type="Gene3D" id="1.20.1250.20">
    <property type="entry name" value="MFS general substrate transporter like domains"/>
    <property type="match status" value="2"/>
</dbReference>
<dbReference type="OrthoDB" id="9180256at2"/>
<accession>A0A4Q7NGN3</accession>